<feature type="transmembrane region" description="Helical" evidence="8">
    <location>
        <begin position="319"/>
        <end position="340"/>
    </location>
</feature>
<dbReference type="GO" id="GO:1902600">
    <property type="term" value="P:proton transmembrane transport"/>
    <property type="evidence" value="ECO:0007669"/>
    <property type="project" value="InterPro"/>
</dbReference>
<feature type="domain" description="Cation/H+ exchanger transmembrane" evidence="9">
    <location>
        <begin position="19"/>
        <end position="405"/>
    </location>
</feature>
<evidence type="ECO:0000256" key="1">
    <source>
        <dbReference type="ARBA" id="ARBA00004651"/>
    </source>
</evidence>
<feature type="transmembrane region" description="Helical" evidence="8">
    <location>
        <begin position="383"/>
        <end position="408"/>
    </location>
</feature>
<protein>
    <submittedName>
        <fullName evidence="10">Na+/H+ antiporter</fullName>
    </submittedName>
</protein>
<feature type="transmembrane region" description="Helical" evidence="8">
    <location>
        <begin position="202"/>
        <end position="221"/>
    </location>
</feature>
<dbReference type="EMBL" id="CADCUD010000187">
    <property type="protein sequence ID" value="CAA9353237.1"/>
    <property type="molecule type" value="Genomic_DNA"/>
</dbReference>
<evidence type="ECO:0000256" key="6">
    <source>
        <dbReference type="ARBA" id="ARBA00023065"/>
    </source>
</evidence>
<feature type="transmembrane region" description="Helical" evidence="8">
    <location>
        <begin position="94"/>
        <end position="117"/>
    </location>
</feature>
<evidence type="ECO:0000259" key="9">
    <source>
        <dbReference type="Pfam" id="PF00999"/>
    </source>
</evidence>
<gene>
    <name evidence="10" type="ORF">AVDCRST_MAG46-2732</name>
</gene>
<feature type="transmembrane region" description="Helical" evidence="8">
    <location>
        <begin position="295"/>
        <end position="313"/>
    </location>
</feature>
<feature type="transmembrane region" description="Helical" evidence="8">
    <location>
        <begin position="6"/>
        <end position="26"/>
    </location>
</feature>
<dbReference type="Pfam" id="PF00999">
    <property type="entry name" value="Na_H_Exchanger"/>
    <property type="match status" value="1"/>
</dbReference>
<organism evidence="10">
    <name type="scientific">uncultured Nocardioidaceae bacterium</name>
    <dbReference type="NCBI Taxonomy" id="253824"/>
    <lineage>
        <taxon>Bacteria</taxon>
        <taxon>Bacillati</taxon>
        <taxon>Actinomycetota</taxon>
        <taxon>Actinomycetes</taxon>
        <taxon>Propionibacteriales</taxon>
        <taxon>Nocardioidaceae</taxon>
        <taxon>environmental samples</taxon>
    </lineage>
</organism>
<feature type="transmembrane region" description="Helical" evidence="8">
    <location>
        <begin position="63"/>
        <end position="82"/>
    </location>
</feature>
<evidence type="ECO:0000256" key="5">
    <source>
        <dbReference type="ARBA" id="ARBA00022989"/>
    </source>
</evidence>
<evidence type="ECO:0000256" key="2">
    <source>
        <dbReference type="ARBA" id="ARBA00022448"/>
    </source>
</evidence>
<dbReference type="InterPro" id="IPR006153">
    <property type="entry name" value="Cation/H_exchanger_TM"/>
</dbReference>
<keyword evidence="2" id="KW-0813">Transport</keyword>
<evidence type="ECO:0000256" key="8">
    <source>
        <dbReference type="SAM" id="Phobius"/>
    </source>
</evidence>
<dbReference type="PANTHER" id="PTHR32507">
    <property type="entry name" value="NA(+)/H(+) ANTIPORTER 1"/>
    <property type="match status" value="1"/>
</dbReference>
<evidence type="ECO:0000256" key="3">
    <source>
        <dbReference type="ARBA" id="ARBA00022449"/>
    </source>
</evidence>
<name>A0A6J4M9B7_9ACTN</name>
<feature type="transmembrane region" description="Helical" evidence="8">
    <location>
        <begin position="241"/>
        <end position="274"/>
    </location>
</feature>
<dbReference type="GO" id="GO:0015297">
    <property type="term" value="F:antiporter activity"/>
    <property type="evidence" value="ECO:0007669"/>
    <property type="project" value="UniProtKB-KW"/>
</dbReference>
<evidence type="ECO:0000313" key="10">
    <source>
        <dbReference type="EMBL" id="CAA9353237.1"/>
    </source>
</evidence>
<keyword evidence="3" id="KW-0050">Antiport</keyword>
<keyword evidence="7 8" id="KW-0472">Membrane</keyword>
<evidence type="ECO:0000256" key="7">
    <source>
        <dbReference type="ARBA" id="ARBA00023136"/>
    </source>
</evidence>
<evidence type="ECO:0000256" key="4">
    <source>
        <dbReference type="ARBA" id="ARBA00022692"/>
    </source>
</evidence>
<dbReference type="PANTHER" id="PTHR32507:SF8">
    <property type="entry name" value="CNH1P"/>
    <property type="match status" value="1"/>
</dbReference>
<proteinExistence type="predicted"/>
<accession>A0A6J4M9B7</accession>
<feature type="transmembrane region" description="Helical" evidence="8">
    <location>
        <begin position="172"/>
        <end position="195"/>
    </location>
</feature>
<feature type="transmembrane region" description="Helical" evidence="8">
    <location>
        <begin position="33"/>
        <end position="51"/>
    </location>
</feature>
<feature type="transmembrane region" description="Helical" evidence="8">
    <location>
        <begin position="352"/>
        <end position="371"/>
    </location>
</feature>
<keyword evidence="5 8" id="KW-1133">Transmembrane helix</keyword>
<reference evidence="10" key="1">
    <citation type="submission" date="2020-02" db="EMBL/GenBank/DDBJ databases">
        <authorList>
            <person name="Meier V. D."/>
        </authorList>
    </citation>
    <scope>NUCLEOTIDE SEQUENCE</scope>
    <source>
        <strain evidence="10">AVDCRST_MAG46</strain>
    </source>
</reference>
<comment type="subcellular location">
    <subcellularLocation>
        <location evidence="1">Cell membrane</location>
        <topology evidence="1">Multi-pass membrane protein</topology>
    </subcellularLocation>
</comment>
<sequence length="425" mass="44344">MIDTAGAVYTAAGVAALAAALLPRYLSKAPVSMPMVFVAAGVLGFTFVDALPYPDPLSYGPSTVHLTELCVIISLMGAGLALDRPVGWRRWGSTWRLLGITMPLSILVCALLGWWLLGLGVAGALLLGAVLAPTDPVLAGEVKVGEPAVDPEDHEDEARFSLTSEAGLNDGLAFPFVYAAVAISLSGVAPGGWLADWLLVDVAWRLAIGVLTGLAAGWLLSRLFFLAPWGRARLAEQAEGFVALAATLLAYGVAELAHGYGFLAVFVCACSIRAAERSHAYHGVLHSFVEQLERLLTVVVLILFGGAVARGLLDSVGIAEVALAAAVLLVVRPVTGWLGLAGGRTGTRERWVIAAFGVRGIGSLYYAAYALEEGSFSAGEQLWAVVGLVVLGSVVLHGVSATPVMAMLDHRREQVGGKRASTTPV</sequence>
<keyword evidence="6" id="KW-0406">Ion transport</keyword>
<dbReference type="AlphaFoldDB" id="A0A6J4M9B7"/>
<dbReference type="GO" id="GO:0005886">
    <property type="term" value="C:plasma membrane"/>
    <property type="evidence" value="ECO:0007669"/>
    <property type="project" value="UniProtKB-SubCell"/>
</dbReference>
<keyword evidence="4 8" id="KW-0812">Transmembrane</keyword>